<dbReference type="Gene3D" id="3.30.70.270">
    <property type="match status" value="1"/>
</dbReference>
<dbReference type="GO" id="GO:0005829">
    <property type="term" value="C:cytosol"/>
    <property type="evidence" value="ECO:0007669"/>
    <property type="project" value="TreeGrafter"/>
</dbReference>
<dbReference type="Gene3D" id="3.40.1170.60">
    <property type="match status" value="1"/>
</dbReference>
<dbReference type="InterPro" id="IPR022880">
    <property type="entry name" value="DNApol_IV"/>
</dbReference>
<evidence type="ECO:0000256" key="1">
    <source>
        <dbReference type="ARBA" id="ARBA00010945"/>
    </source>
</evidence>
<keyword evidence="4 6" id="KW-0548">Nucleotidyltransferase</keyword>
<feature type="active site" evidence="4">
    <location>
        <position position="124"/>
    </location>
</feature>
<dbReference type="GO" id="GO:0000287">
    <property type="term" value="F:magnesium ion binding"/>
    <property type="evidence" value="ECO:0007669"/>
    <property type="project" value="UniProtKB-UniRule"/>
</dbReference>
<evidence type="ECO:0000259" key="5">
    <source>
        <dbReference type="PROSITE" id="PS50173"/>
    </source>
</evidence>
<reference evidence="6 7" key="1">
    <citation type="submission" date="2020-01" db="EMBL/GenBank/DDBJ databases">
        <authorList>
            <person name="Deng T."/>
        </authorList>
    </citation>
    <scope>NUCLEOTIDE SEQUENCE [LARGE SCALE GENOMIC DNA]</scope>
    <source>
        <strain evidence="6 7">5221</strain>
    </source>
</reference>
<dbReference type="GO" id="GO:0003887">
    <property type="term" value="F:DNA-directed DNA polymerase activity"/>
    <property type="evidence" value="ECO:0007669"/>
    <property type="project" value="UniProtKB-UniRule"/>
</dbReference>
<dbReference type="InterPro" id="IPR036775">
    <property type="entry name" value="DNA_pol_Y-fam_lit_finger_sf"/>
</dbReference>
<keyword evidence="4" id="KW-0238">DNA-binding</keyword>
<feature type="site" description="Substrate discrimination" evidence="4">
    <location>
        <position position="34"/>
    </location>
</feature>
<proteinExistence type="inferred from homology"/>
<keyword evidence="4" id="KW-0479">Metal-binding</keyword>
<accession>A0A6N9HBI3</accession>
<comment type="caution">
    <text evidence="6">The sequence shown here is derived from an EMBL/GenBank/DDBJ whole genome shotgun (WGS) entry which is preliminary data.</text>
</comment>
<dbReference type="InterPro" id="IPR043128">
    <property type="entry name" value="Rev_trsase/Diguanyl_cyclase"/>
</dbReference>
<dbReference type="AlphaFoldDB" id="A0A6N9HBI3"/>
<keyword evidence="4" id="KW-0460">Magnesium</keyword>
<dbReference type="SUPFAM" id="SSF56672">
    <property type="entry name" value="DNA/RNA polymerases"/>
    <property type="match status" value="1"/>
</dbReference>
<keyword evidence="4" id="KW-0234">DNA repair</keyword>
<feature type="binding site" evidence="4">
    <location>
        <position position="29"/>
    </location>
    <ligand>
        <name>Mg(2+)</name>
        <dbReference type="ChEBI" id="CHEBI:18420"/>
    </ligand>
</feature>
<evidence type="ECO:0000256" key="2">
    <source>
        <dbReference type="ARBA" id="ARBA00025589"/>
    </source>
</evidence>
<dbReference type="PROSITE" id="PS50173">
    <property type="entry name" value="UMUC"/>
    <property type="match status" value="1"/>
</dbReference>
<evidence type="ECO:0000256" key="4">
    <source>
        <dbReference type="HAMAP-Rule" id="MF_01113"/>
    </source>
</evidence>
<keyword evidence="4" id="KW-0235">DNA replication</keyword>
<dbReference type="GO" id="GO:0006261">
    <property type="term" value="P:DNA-templated DNA replication"/>
    <property type="evidence" value="ECO:0007669"/>
    <property type="project" value="UniProtKB-UniRule"/>
</dbReference>
<dbReference type="HAMAP" id="MF_01113">
    <property type="entry name" value="DNApol_IV"/>
    <property type="match status" value="1"/>
</dbReference>
<dbReference type="PANTHER" id="PTHR11076:SF33">
    <property type="entry name" value="DNA POLYMERASE KAPPA"/>
    <property type="match status" value="1"/>
</dbReference>
<keyword evidence="4" id="KW-0239">DNA-directed DNA polymerase</keyword>
<dbReference type="InterPro" id="IPR017961">
    <property type="entry name" value="DNA_pol_Y-fam_little_finger"/>
</dbReference>
<sequence length="416" mass="44407">MSRKQLARSGGDLSQLSGDDTGCTILHLDMDSFFVSAELLSRPELRGRPVIVGGRAGRGVVVSASYEAREFGVHAAMPMSVAVRNCPQAVIIPPSRGLYGEISRRVFELVGAVTDEYAQVSVDEGYIDVASAQRRLGRPAQIAQRLRAQIEAETGLTASVGVAATMVVAKMASARAKPDGMLVVPTAQVSEFLGPMSVEALPGVGARTQEVLASYGIRRIGQLAQADPAWLGRVLGAHGAVLGGYARGRDRRTVHERARDHTISAEHTFGADVYRLADLELELLRLADTVAYRLRAEGQAAGGVGLKYRTGEFATSSRSVTLPAPTDVAAELHAALLPALRTLHENNRKGVRLLGLRAADLVRIEDAGRQETLDAAEHTPREAELALDAVRAKFGRTAISQASLLRRGERGEGTAR</sequence>
<dbReference type="GO" id="GO:0042276">
    <property type="term" value="P:error-prone translesion synthesis"/>
    <property type="evidence" value="ECO:0007669"/>
    <property type="project" value="TreeGrafter"/>
</dbReference>
<comment type="subunit">
    <text evidence="4">Monomer.</text>
</comment>
<feature type="domain" description="UmuC" evidence="5">
    <location>
        <begin position="25"/>
        <end position="205"/>
    </location>
</feature>
<evidence type="ECO:0000313" key="6">
    <source>
        <dbReference type="EMBL" id="MYM20922.1"/>
    </source>
</evidence>
<dbReference type="EC" id="2.7.7.7" evidence="4"/>
<keyword evidence="4" id="KW-0515">Mutator protein</keyword>
<dbReference type="Proteomes" id="UP000469215">
    <property type="component" value="Unassembled WGS sequence"/>
</dbReference>
<comment type="subcellular location">
    <subcellularLocation>
        <location evidence="4">Cytoplasm</location>
    </subcellularLocation>
</comment>
<dbReference type="GO" id="GO:0009432">
    <property type="term" value="P:SOS response"/>
    <property type="evidence" value="ECO:0007669"/>
    <property type="project" value="TreeGrafter"/>
</dbReference>
<dbReference type="InterPro" id="IPR050116">
    <property type="entry name" value="DNA_polymerase-Y"/>
</dbReference>
<comment type="catalytic activity">
    <reaction evidence="3 4">
        <text>DNA(n) + a 2'-deoxyribonucleoside 5'-triphosphate = DNA(n+1) + diphosphate</text>
        <dbReference type="Rhea" id="RHEA:22508"/>
        <dbReference type="Rhea" id="RHEA-COMP:17339"/>
        <dbReference type="Rhea" id="RHEA-COMP:17340"/>
        <dbReference type="ChEBI" id="CHEBI:33019"/>
        <dbReference type="ChEBI" id="CHEBI:61560"/>
        <dbReference type="ChEBI" id="CHEBI:173112"/>
        <dbReference type="EC" id="2.7.7.7"/>
    </reaction>
</comment>
<name>A0A6N9HBI3_9MICO</name>
<dbReference type="SUPFAM" id="SSF100879">
    <property type="entry name" value="Lesion bypass DNA polymerase (Y-family), little finger domain"/>
    <property type="match status" value="1"/>
</dbReference>
<dbReference type="EMBL" id="WWEQ01000098">
    <property type="protein sequence ID" value="MYM20922.1"/>
    <property type="molecule type" value="Genomic_DNA"/>
</dbReference>
<dbReference type="NCBIfam" id="NF002677">
    <property type="entry name" value="PRK02406.1"/>
    <property type="match status" value="1"/>
</dbReference>
<gene>
    <name evidence="4 6" type="primary">dinB</name>
    <name evidence="6" type="ORF">GSY69_13365</name>
</gene>
<keyword evidence="7" id="KW-1185">Reference proteome</keyword>
<dbReference type="Gene3D" id="3.30.1490.100">
    <property type="entry name" value="DNA polymerase, Y-family, little finger domain"/>
    <property type="match status" value="1"/>
</dbReference>
<dbReference type="RefSeq" id="WP_160954323.1">
    <property type="nucleotide sequence ID" value="NZ_WWEQ01000098.1"/>
</dbReference>
<dbReference type="Gene3D" id="1.10.150.20">
    <property type="entry name" value="5' to 3' exonuclease, C-terminal subdomain"/>
    <property type="match status" value="1"/>
</dbReference>
<dbReference type="Pfam" id="PF00817">
    <property type="entry name" value="IMS"/>
    <property type="match status" value="1"/>
</dbReference>
<keyword evidence="4 6" id="KW-0808">Transferase</keyword>
<evidence type="ECO:0000256" key="3">
    <source>
        <dbReference type="ARBA" id="ARBA00049244"/>
    </source>
</evidence>
<dbReference type="InterPro" id="IPR001126">
    <property type="entry name" value="UmuC"/>
</dbReference>
<comment type="cofactor">
    <cofactor evidence="4">
        <name>Mg(2+)</name>
        <dbReference type="ChEBI" id="CHEBI:18420"/>
    </cofactor>
    <text evidence="4">Binds 2 magnesium ions per subunit.</text>
</comment>
<dbReference type="GO" id="GO:0003684">
    <property type="term" value="F:damaged DNA binding"/>
    <property type="evidence" value="ECO:0007669"/>
    <property type="project" value="InterPro"/>
</dbReference>
<feature type="binding site" evidence="4">
    <location>
        <position position="123"/>
    </location>
    <ligand>
        <name>Mg(2+)</name>
        <dbReference type="ChEBI" id="CHEBI:18420"/>
    </ligand>
</feature>
<evidence type="ECO:0000313" key="7">
    <source>
        <dbReference type="Proteomes" id="UP000469215"/>
    </source>
</evidence>
<dbReference type="PANTHER" id="PTHR11076">
    <property type="entry name" value="DNA REPAIR POLYMERASE UMUC / TRANSFERASE FAMILY MEMBER"/>
    <property type="match status" value="1"/>
</dbReference>
<organism evidence="6 7">
    <name type="scientific">Brevibacterium rongguiense</name>
    <dbReference type="NCBI Taxonomy" id="2695267"/>
    <lineage>
        <taxon>Bacteria</taxon>
        <taxon>Bacillati</taxon>
        <taxon>Actinomycetota</taxon>
        <taxon>Actinomycetes</taxon>
        <taxon>Micrococcales</taxon>
        <taxon>Brevibacteriaceae</taxon>
        <taxon>Brevibacterium</taxon>
    </lineage>
</organism>
<keyword evidence="4" id="KW-0227">DNA damage</keyword>
<keyword evidence="4" id="KW-0963">Cytoplasm</keyword>
<dbReference type="CDD" id="cd03586">
    <property type="entry name" value="PolY_Pol_IV_kappa"/>
    <property type="match status" value="1"/>
</dbReference>
<dbReference type="InterPro" id="IPR043502">
    <property type="entry name" value="DNA/RNA_pol_sf"/>
</dbReference>
<comment type="function">
    <text evidence="2 4">Poorly processive, error-prone DNA polymerase involved in untargeted mutagenesis. Copies undamaged DNA at stalled replication forks, which arise in vivo from mismatched or misaligned primer ends. These misaligned primers can be extended by PolIV. Exhibits no 3'-5' exonuclease (proofreading) activity. May be involved in translesional synthesis, in conjunction with the beta clamp from PolIII.</text>
</comment>
<dbReference type="Pfam" id="PF11799">
    <property type="entry name" value="IMS_C"/>
    <property type="match status" value="1"/>
</dbReference>
<dbReference type="GO" id="GO:0006281">
    <property type="term" value="P:DNA repair"/>
    <property type="evidence" value="ECO:0007669"/>
    <property type="project" value="UniProtKB-UniRule"/>
</dbReference>
<protein>
    <recommendedName>
        <fullName evidence="4">DNA polymerase IV</fullName>
        <shortName evidence="4">Pol IV</shortName>
        <ecNumber evidence="4">2.7.7.7</ecNumber>
    </recommendedName>
</protein>
<comment type="similarity">
    <text evidence="1 4">Belongs to the DNA polymerase type-Y family.</text>
</comment>